<keyword evidence="1" id="KW-0694">RNA-binding</keyword>
<dbReference type="InterPro" id="IPR050188">
    <property type="entry name" value="RluA_PseudoU_synthase"/>
</dbReference>
<dbReference type="Gene3D" id="3.30.2350.10">
    <property type="entry name" value="Pseudouridine synthase"/>
    <property type="match status" value="1"/>
</dbReference>
<proteinExistence type="predicted"/>
<dbReference type="AlphaFoldDB" id="A0A4Q4KLC7"/>
<dbReference type="Proteomes" id="UP000293952">
    <property type="component" value="Unassembled WGS sequence"/>
</dbReference>
<dbReference type="GO" id="GO:0006396">
    <property type="term" value="P:RNA processing"/>
    <property type="evidence" value="ECO:0007669"/>
    <property type="project" value="UniProtKB-ARBA"/>
</dbReference>
<dbReference type="EMBL" id="SETE01000004">
    <property type="protein sequence ID" value="RYM33537.1"/>
    <property type="molecule type" value="Genomic_DNA"/>
</dbReference>
<dbReference type="GO" id="GO:0001522">
    <property type="term" value="P:pseudouridine synthesis"/>
    <property type="evidence" value="ECO:0007669"/>
    <property type="project" value="InterPro"/>
</dbReference>
<keyword evidence="4" id="KW-1185">Reference proteome</keyword>
<evidence type="ECO:0000313" key="3">
    <source>
        <dbReference type="EMBL" id="RYM33537.1"/>
    </source>
</evidence>
<dbReference type="InterPro" id="IPR020103">
    <property type="entry name" value="PsdUridine_synth_cat_dom_sf"/>
</dbReference>
<organism evidence="3 4">
    <name type="scientific">Brumimicrobium glaciale</name>
    <dbReference type="NCBI Taxonomy" id="200475"/>
    <lineage>
        <taxon>Bacteria</taxon>
        <taxon>Pseudomonadati</taxon>
        <taxon>Bacteroidota</taxon>
        <taxon>Flavobacteriia</taxon>
        <taxon>Flavobacteriales</taxon>
        <taxon>Crocinitomicaceae</taxon>
        <taxon>Brumimicrobium</taxon>
    </lineage>
</organism>
<comment type="caution">
    <text evidence="3">The sequence shown here is derived from an EMBL/GenBank/DDBJ whole genome shotgun (WGS) entry which is preliminary data.</text>
</comment>
<dbReference type="PANTHER" id="PTHR21600">
    <property type="entry name" value="MITOCHONDRIAL RNA PSEUDOURIDINE SYNTHASE"/>
    <property type="match status" value="1"/>
</dbReference>
<dbReference type="OrthoDB" id="9807829at2"/>
<evidence type="ECO:0000256" key="1">
    <source>
        <dbReference type="PROSITE-ProRule" id="PRU00182"/>
    </source>
</evidence>
<dbReference type="CDD" id="cd02869">
    <property type="entry name" value="PseudoU_synth_RluA_like"/>
    <property type="match status" value="1"/>
</dbReference>
<dbReference type="GO" id="GO:0009982">
    <property type="term" value="F:pseudouridine synthase activity"/>
    <property type="evidence" value="ECO:0007669"/>
    <property type="project" value="InterPro"/>
</dbReference>
<dbReference type="PROSITE" id="PS50889">
    <property type="entry name" value="S4"/>
    <property type="match status" value="1"/>
</dbReference>
<dbReference type="RefSeq" id="WP_130093997.1">
    <property type="nucleotide sequence ID" value="NZ_SETE01000004.1"/>
</dbReference>
<dbReference type="InterPro" id="IPR006145">
    <property type="entry name" value="PsdUridine_synth_RsuA/RluA"/>
</dbReference>
<reference evidence="3 4" key="1">
    <citation type="submission" date="2019-02" db="EMBL/GenBank/DDBJ databases">
        <title>Genome sequence of the sea-ice species Brumimicrobium glaciale.</title>
        <authorList>
            <person name="Bowman J.P."/>
        </authorList>
    </citation>
    <scope>NUCLEOTIDE SEQUENCE [LARGE SCALE GENOMIC DNA]</scope>
    <source>
        <strain evidence="3 4">IC156</strain>
    </source>
</reference>
<dbReference type="SUPFAM" id="SSF55120">
    <property type="entry name" value="Pseudouridine synthase"/>
    <property type="match status" value="1"/>
</dbReference>
<dbReference type="GO" id="GO:0003723">
    <property type="term" value="F:RNA binding"/>
    <property type="evidence" value="ECO:0007669"/>
    <property type="project" value="UniProtKB-KW"/>
</dbReference>
<evidence type="ECO:0000259" key="2">
    <source>
        <dbReference type="Pfam" id="PF00849"/>
    </source>
</evidence>
<feature type="domain" description="Pseudouridine synthase RsuA/RluA-like" evidence="2">
    <location>
        <begin position="97"/>
        <end position="236"/>
    </location>
</feature>
<gene>
    <name evidence="3" type="ORF">ERX46_11400</name>
</gene>
<protein>
    <submittedName>
        <fullName evidence="3">RluA family pseudouridine synthase</fullName>
    </submittedName>
</protein>
<sequence length="307" mass="34921">MSDSLPLQKTEIEKLTVEVCEDSTRIYDYLVGKLVTISSRKGVKKALSRDQIYLNNQLAKSGDYVHQGDLIILFENKIVDHKYFEIELNVIYEDEELAIVEKPAGIPVSGNTFKTLQNALPDHVSKSSAKDYLPIPLPAHRIDAPTHGIVVVAKTHSTRVELGRMFENREMKKSYQAIVQGRLEGRGTLNSSIDGKSAVTYFESMAVFPSVKNEWISLIKLSPVTGRKHQLRIHLSRLGFPIVGDKQYGKKGFTLKYKGMFLAAVGISFKHPKTNEELSFEIELPNKFNRFLKREENWVKRIEDKKN</sequence>
<dbReference type="Pfam" id="PF00849">
    <property type="entry name" value="PseudoU_synth_2"/>
    <property type="match status" value="1"/>
</dbReference>
<dbReference type="GO" id="GO:0140098">
    <property type="term" value="F:catalytic activity, acting on RNA"/>
    <property type="evidence" value="ECO:0007669"/>
    <property type="project" value="UniProtKB-ARBA"/>
</dbReference>
<name>A0A4Q4KLC7_9FLAO</name>
<accession>A0A4Q4KLC7</accession>
<evidence type="ECO:0000313" key="4">
    <source>
        <dbReference type="Proteomes" id="UP000293952"/>
    </source>
</evidence>